<dbReference type="PANTHER" id="PTHR42696">
    <property type="entry name" value="ASPARTATE AMMONIA-LYASE"/>
    <property type="match status" value="1"/>
</dbReference>
<dbReference type="Gene3D" id="1.10.275.10">
    <property type="entry name" value="Fumarase/aspartase (N-terminal domain)"/>
    <property type="match status" value="1"/>
</dbReference>
<dbReference type="RefSeq" id="WP_290260506.1">
    <property type="nucleotide sequence ID" value="NZ_JAUFQG010000004.1"/>
</dbReference>
<accession>A0ABV8V3Z0</accession>
<reference evidence="3" key="1">
    <citation type="journal article" date="2019" name="Int. J. Syst. Evol. Microbiol.">
        <title>The Global Catalogue of Microorganisms (GCM) 10K type strain sequencing project: providing services to taxonomists for standard genome sequencing and annotation.</title>
        <authorList>
            <consortium name="The Broad Institute Genomics Platform"/>
            <consortium name="The Broad Institute Genome Sequencing Center for Infectious Disease"/>
            <person name="Wu L."/>
            <person name="Ma J."/>
        </authorList>
    </citation>
    <scope>NUCLEOTIDE SEQUENCE [LARGE SCALE GENOMIC DNA]</scope>
    <source>
        <strain evidence="3">CECT 8570</strain>
    </source>
</reference>
<dbReference type="PROSITE" id="PS00163">
    <property type="entry name" value="FUMARATE_LYASES"/>
    <property type="match status" value="1"/>
</dbReference>
<evidence type="ECO:0000259" key="1">
    <source>
        <dbReference type="Pfam" id="PF00206"/>
    </source>
</evidence>
<dbReference type="Gene3D" id="1.20.200.10">
    <property type="entry name" value="Fumarase/aspartase (Central domain)"/>
    <property type="match status" value="1"/>
</dbReference>
<sequence length="458" mass="50198">MNSTRLEMDSIGSRPIDSHVYYGVQTQRALENFSQLGKPLSAFPRLLTAMAQIKIACAQANARTAELAPHLARAISQACEEIIQGQWHDQFPVSLLQGGAGTSTNMNVNEVVANRGLELLGHNKGEYQYLHPNDHVNCSQSTNDVYPTALRLALYYQSQTLTSALSELVQSFNNKSQAFCHINKVGRTQMQDAVPMTLGQEFAAFGQSLAQCKHRIQAASAHLLNVNLGGTAIGTGINASADFRAHALNNLSQITGLSLKHSHDLLQASWDTGDLVDISSTLKRLAINLSKIANDLRLLSSGPHCGFNEIHLPKMQPGSSIMPGKVNPVIPETINQIAFDVIGKDHAVCMAAEQAQLQLNAFEPLMAECLFTAMDRLTIGCQLLREKCIEQIEANTDQCEKNLRHSHALATLFNPLLGYKITSELINESNQLNVPFVELVQQRKLLSRVQMQGLLKST</sequence>
<organism evidence="2 3">
    <name type="scientific">Simiduia curdlanivorans</name>
    <dbReference type="NCBI Taxonomy" id="1492769"/>
    <lineage>
        <taxon>Bacteria</taxon>
        <taxon>Pseudomonadati</taxon>
        <taxon>Pseudomonadota</taxon>
        <taxon>Gammaproteobacteria</taxon>
        <taxon>Cellvibrionales</taxon>
        <taxon>Cellvibrionaceae</taxon>
        <taxon>Simiduia</taxon>
    </lineage>
</organism>
<keyword evidence="3" id="KW-1185">Reference proteome</keyword>
<dbReference type="CDD" id="cd01357">
    <property type="entry name" value="Aspartase"/>
    <property type="match status" value="1"/>
</dbReference>
<dbReference type="InterPro" id="IPR022761">
    <property type="entry name" value="Fumarate_lyase_N"/>
</dbReference>
<dbReference type="GO" id="GO:0008797">
    <property type="term" value="F:aspartate ammonia-lyase activity"/>
    <property type="evidence" value="ECO:0007669"/>
    <property type="project" value="UniProtKB-EC"/>
</dbReference>
<name>A0ABV8V3Z0_9GAMM</name>
<keyword evidence="2" id="KW-0456">Lyase</keyword>
<feature type="domain" description="Fumarate lyase N-terminal" evidence="1">
    <location>
        <begin position="20"/>
        <end position="343"/>
    </location>
</feature>
<dbReference type="InterPro" id="IPR024083">
    <property type="entry name" value="Fumarase/histidase_N"/>
</dbReference>
<dbReference type="PANTHER" id="PTHR42696:SF2">
    <property type="entry name" value="ASPARTATE AMMONIA-LYASE"/>
    <property type="match status" value="1"/>
</dbReference>
<dbReference type="EMBL" id="JBHSCX010000006">
    <property type="protein sequence ID" value="MFC4362453.1"/>
    <property type="molecule type" value="Genomic_DNA"/>
</dbReference>
<dbReference type="NCBIfam" id="NF008909">
    <property type="entry name" value="PRK12273.1"/>
    <property type="match status" value="1"/>
</dbReference>
<gene>
    <name evidence="2" type="ORF">ACFOX3_09070</name>
</gene>
<dbReference type="Proteomes" id="UP001595840">
    <property type="component" value="Unassembled WGS sequence"/>
</dbReference>
<comment type="caution">
    <text evidence="2">The sequence shown here is derived from an EMBL/GenBank/DDBJ whole genome shotgun (WGS) entry which is preliminary data.</text>
</comment>
<evidence type="ECO:0000313" key="2">
    <source>
        <dbReference type="EMBL" id="MFC4362453.1"/>
    </source>
</evidence>
<dbReference type="EC" id="4.3.1.1" evidence="2"/>
<dbReference type="InterPro" id="IPR020557">
    <property type="entry name" value="Fumarate_lyase_CS"/>
</dbReference>
<dbReference type="InterPro" id="IPR000362">
    <property type="entry name" value="Fumarate_lyase_fam"/>
</dbReference>
<protein>
    <submittedName>
        <fullName evidence="2">Aspartate ammonia-lyase</fullName>
        <ecNumber evidence="2">4.3.1.1</ecNumber>
    </submittedName>
</protein>
<dbReference type="InterPro" id="IPR051546">
    <property type="entry name" value="Aspartate_Ammonia-Lyase"/>
</dbReference>
<dbReference type="SUPFAM" id="SSF48557">
    <property type="entry name" value="L-aspartase-like"/>
    <property type="match status" value="1"/>
</dbReference>
<dbReference type="InterPro" id="IPR008948">
    <property type="entry name" value="L-Aspartase-like"/>
</dbReference>
<evidence type="ECO:0000313" key="3">
    <source>
        <dbReference type="Proteomes" id="UP001595840"/>
    </source>
</evidence>
<proteinExistence type="predicted"/>
<dbReference type="PRINTS" id="PR00149">
    <property type="entry name" value="FUMRATELYASE"/>
</dbReference>
<dbReference type="Pfam" id="PF00206">
    <property type="entry name" value="Lyase_1"/>
    <property type="match status" value="1"/>
</dbReference>